<dbReference type="Pfam" id="PF00961">
    <property type="entry name" value="LAGLIDADG_1"/>
    <property type="match status" value="2"/>
</dbReference>
<feature type="non-terminal residue" evidence="4">
    <location>
        <position position="1"/>
    </location>
</feature>
<evidence type="ECO:0000259" key="3">
    <source>
        <dbReference type="Pfam" id="PF00961"/>
    </source>
</evidence>
<keyword evidence="4" id="KW-0496">Mitochondrion</keyword>
<comment type="function">
    <text evidence="1">Mitochondrial DNA endonuclease involved in intron homing.</text>
</comment>
<dbReference type="SUPFAM" id="SSF55608">
    <property type="entry name" value="Homing endonucleases"/>
    <property type="match status" value="2"/>
</dbReference>
<protein>
    <submittedName>
        <fullName evidence="4">LAGLIDADG endonuclease</fullName>
    </submittedName>
</protein>
<dbReference type="GO" id="GO:0005739">
    <property type="term" value="C:mitochondrion"/>
    <property type="evidence" value="ECO:0007669"/>
    <property type="project" value="UniProtKB-ARBA"/>
</dbReference>
<evidence type="ECO:0000313" key="4">
    <source>
        <dbReference type="EMBL" id="AAX34413.1"/>
    </source>
</evidence>
<keyword evidence="4" id="KW-0255">Endonuclease</keyword>
<keyword evidence="2" id="KW-0812">Transmembrane</keyword>
<dbReference type="PANTHER" id="PTHR36181:SF2">
    <property type="entry name" value="INTRON-ENCODED ENDONUCLEASE AI3-RELATED"/>
    <property type="match status" value="1"/>
</dbReference>
<reference evidence="4" key="1">
    <citation type="submission" date="2004-10" db="EMBL/GenBank/DDBJ databases">
        <authorList>
            <person name="Faux L."/>
            <person name="Ferandon C."/>
            <person name="Mouhamadou B."/>
            <person name="Barroso G."/>
            <person name="Labarere J."/>
        </authorList>
    </citation>
    <scope>NUCLEOTIDE SEQUENCE</scope>
    <source>
        <strain evidence="4">SM 960903</strain>
    </source>
</reference>
<dbReference type="EMBL" id="AY772389">
    <property type="protein sequence ID" value="AAX34413.1"/>
    <property type="molecule type" value="Genomic_DNA"/>
</dbReference>
<name>Q32Y73_9AGAR</name>
<dbReference type="InterPro" id="IPR051289">
    <property type="entry name" value="LAGLIDADG_Endonuclease"/>
</dbReference>
<dbReference type="InterPro" id="IPR004860">
    <property type="entry name" value="LAGLIDADG_dom"/>
</dbReference>
<dbReference type="AlphaFoldDB" id="Q32Y73"/>
<dbReference type="PANTHER" id="PTHR36181">
    <property type="entry name" value="INTRON-ENCODED ENDONUCLEASE AI3-RELATED"/>
    <property type="match status" value="1"/>
</dbReference>
<dbReference type="GO" id="GO:0004519">
    <property type="term" value="F:endonuclease activity"/>
    <property type="evidence" value="ECO:0007669"/>
    <property type="project" value="UniProtKB-KW"/>
</dbReference>
<keyword evidence="4" id="KW-0540">Nuclease</keyword>
<geneLocation type="mitochondrion" evidence="4"/>
<feature type="domain" description="Homing endonuclease LAGLIDADG" evidence="3">
    <location>
        <begin position="77"/>
        <end position="173"/>
    </location>
</feature>
<organism evidence="4">
    <name type="scientific">Agrocybe chaxingu</name>
    <dbReference type="NCBI Taxonomy" id="84603"/>
    <lineage>
        <taxon>Eukaryota</taxon>
        <taxon>Fungi</taxon>
        <taxon>Dikarya</taxon>
        <taxon>Basidiomycota</taxon>
        <taxon>Agaricomycotina</taxon>
        <taxon>Agaricomycetes</taxon>
        <taxon>Agaricomycetidae</taxon>
        <taxon>Agaricales</taxon>
        <taxon>Agaricineae</taxon>
        <taxon>Strophariaceae</taxon>
        <taxon>Agrocybe</taxon>
    </lineage>
</organism>
<keyword evidence="2" id="KW-0472">Membrane</keyword>
<proteinExistence type="predicted"/>
<keyword evidence="4" id="KW-0378">Hydrolase</keyword>
<dbReference type="Gene3D" id="3.10.28.10">
    <property type="entry name" value="Homing endonucleases"/>
    <property type="match status" value="2"/>
</dbReference>
<evidence type="ECO:0000256" key="2">
    <source>
        <dbReference type="SAM" id="Phobius"/>
    </source>
</evidence>
<evidence type="ECO:0000256" key="1">
    <source>
        <dbReference type="ARBA" id="ARBA00002670"/>
    </source>
</evidence>
<sequence>LYNDEPHYCDIVLKILLNAGNSSEITYDLFLIIILITLLITYVKIVITWRKSAGVRSVSTLFASQRLHAGDLVYAYLVGLIEGDGYFTVTKNGLYVKYELGIEFSIRDVELIYKIKKLLGVGIVSFRTKKDGTKLVSLRVRNKDHLKKFIVPIFDKYPLFSNKQYDYLFFRSCLFSDIIYYKDLPLYRRELDPSLNTIDSILNKSYFEAWLVGFIEAEGCFSIYNTKKDTATYLAASFDISQKNGEILISAIRKHLSFTTKIIVDKTNCSRLKVSGIRSISNIIKFLHKAPVKLQGNKKLQYLLWVKQLRKINRYSDKINIPSNY</sequence>
<keyword evidence="2" id="KW-1133">Transmembrane helix</keyword>
<reference evidence="4" key="2">
    <citation type="journal article" date="2006" name="Fungal Genet. Biol.">
        <title>The mitochondrial apocytochrome b genes of two Agrocybe species suggest lateral transfers of group I homing introns among phylogenetically distant fungi.</title>
        <authorList>
            <person name="Mouhamadou B."/>
            <person name="Ferandon C."/>
            <person name="Barroso G."/>
            <person name="Labarere J."/>
        </authorList>
    </citation>
    <scope>NUCLEOTIDE SEQUENCE</scope>
    <source>
        <strain evidence="4">SM 960903</strain>
    </source>
</reference>
<accession>Q32Y73</accession>
<dbReference type="FunFam" id="3.10.28.10:FF:000018">
    <property type="entry name" value="Intron-encoded DNA endonuclease I-AniI"/>
    <property type="match status" value="1"/>
</dbReference>
<dbReference type="REBASE" id="49264">
    <property type="entry name" value="I-AchMI"/>
</dbReference>
<dbReference type="InterPro" id="IPR027434">
    <property type="entry name" value="Homing_endonucl"/>
</dbReference>
<feature type="domain" description="Homing endonuclease LAGLIDADG" evidence="3">
    <location>
        <begin position="211"/>
        <end position="307"/>
    </location>
</feature>
<feature type="transmembrane region" description="Helical" evidence="2">
    <location>
        <begin position="25"/>
        <end position="47"/>
    </location>
</feature>